<gene>
    <name evidence="1" type="ORF">MKS88_001603</name>
</gene>
<dbReference type="Proteomes" id="UP001056978">
    <property type="component" value="Chromosome 5"/>
</dbReference>
<name>A0ACB9YD45_PLABR</name>
<comment type="caution">
    <text evidence="1">The sequence shown here is derived from an EMBL/GenBank/DDBJ whole genome shotgun (WGS) entry which is preliminary data.</text>
</comment>
<keyword evidence="2" id="KW-1185">Reference proteome</keyword>
<organism evidence="1 2">
    <name type="scientific">Plasmodium brasilianum</name>
    <dbReference type="NCBI Taxonomy" id="5824"/>
    <lineage>
        <taxon>Eukaryota</taxon>
        <taxon>Sar</taxon>
        <taxon>Alveolata</taxon>
        <taxon>Apicomplexa</taxon>
        <taxon>Aconoidasida</taxon>
        <taxon>Haemosporida</taxon>
        <taxon>Plasmodiidae</taxon>
        <taxon>Plasmodium</taxon>
        <taxon>Plasmodium (Plasmodium)</taxon>
    </lineage>
</organism>
<proteinExistence type="predicted"/>
<reference evidence="1" key="1">
    <citation type="submission" date="2022-06" db="EMBL/GenBank/DDBJ databases">
        <title>The First Complete Genome of the Simian Malaria Parasite Plasmodium brasilianum.</title>
        <authorList>
            <person name="Bajic M."/>
            <person name="Ravishankar S."/>
        </authorList>
    </citation>
    <scope>NUCLEOTIDE SEQUENCE</scope>
    <source>
        <strain evidence="1">Bolivian I</strain>
    </source>
</reference>
<sequence>MEKKTKLLLFIIIPAFIVLNWTCHFNNDSMFNKYIDENYEYAGKLDSITYRLLAKYKKDNDSYVLCLKGDLPNNIVNEKRDVTYNDSVVVAKNKQICRNALNNSAGHKQDKRSKSCVFETKRYSHMEKKIFKELDYMDFLQNSRTISDKIYKKIIFKKFALRLVLPVMLFLLLSLSLSLDFYGGYGLRGGLFKILNLYAGNLWYNSFHNWLKSSFLSSFTESMGKVKNTWVKKTLSEGEKRTLIDGSDYVFGFISFLIYFSTFFILGFTIISAVFYYHKKVKKYEKIKFRKR</sequence>
<evidence type="ECO:0000313" key="2">
    <source>
        <dbReference type="Proteomes" id="UP001056978"/>
    </source>
</evidence>
<accession>A0ACB9YD45</accession>
<evidence type="ECO:0000313" key="1">
    <source>
        <dbReference type="EMBL" id="KAI4840245.1"/>
    </source>
</evidence>
<protein>
    <submittedName>
        <fullName evidence="1">Uncharacterized protein</fullName>
    </submittedName>
</protein>
<dbReference type="EMBL" id="CM043773">
    <property type="protein sequence ID" value="KAI4840245.1"/>
    <property type="molecule type" value="Genomic_DNA"/>
</dbReference>